<dbReference type="PANTHER" id="PTHR37984">
    <property type="entry name" value="PROTEIN CBG26694"/>
    <property type="match status" value="1"/>
</dbReference>
<dbReference type="CDD" id="cd09274">
    <property type="entry name" value="RNase_HI_RT_Ty3"/>
    <property type="match status" value="1"/>
</dbReference>
<evidence type="ECO:0000256" key="7">
    <source>
        <dbReference type="ARBA" id="ARBA00022759"/>
    </source>
</evidence>
<dbReference type="Pfam" id="PF17919">
    <property type="entry name" value="RT_RNaseH_2"/>
    <property type="match status" value="1"/>
</dbReference>
<dbReference type="GeneID" id="108865118"/>
<keyword evidence="7" id="KW-0255">Endonuclease</keyword>
<dbReference type="GO" id="GO:0006508">
    <property type="term" value="P:proteolysis"/>
    <property type="evidence" value="ECO:0007669"/>
    <property type="project" value="UniProtKB-KW"/>
</dbReference>
<dbReference type="InterPro" id="IPR012337">
    <property type="entry name" value="RNaseH-like_sf"/>
</dbReference>
<dbReference type="GO" id="GO:0042575">
    <property type="term" value="C:DNA polymerase complex"/>
    <property type="evidence" value="ECO:0007669"/>
    <property type="project" value="UniProtKB-ARBA"/>
</dbReference>
<dbReference type="Gene3D" id="3.60.10.10">
    <property type="entry name" value="Endonuclease/exonuclease/phosphatase"/>
    <property type="match status" value="1"/>
</dbReference>
<dbReference type="InterPro" id="IPR041577">
    <property type="entry name" value="RT_RNaseH_2"/>
</dbReference>
<evidence type="ECO:0000256" key="6">
    <source>
        <dbReference type="ARBA" id="ARBA00022750"/>
    </source>
</evidence>
<dbReference type="Proteomes" id="UP000694867">
    <property type="component" value="Unplaced"/>
</dbReference>
<dbReference type="CDD" id="cd01647">
    <property type="entry name" value="RT_LTR"/>
    <property type="match status" value="1"/>
</dbReference>
<keyword evidence="10" id="KW-0862">Zinc</keyword>
<evidence type="ECO:0000256" key="11">
    <source>
        <dbReference type="SAM" id="Coils"/>
    </source>
</evidence>
<evidence type="ECO:0000256" key="2">
    <source>
        <dbReference type="ARBA" id="ARBA00022670"/>
    </source>
</evidence>
<dbReference type="InterPro" id="IPR050951">
    <property type="entry name" value="Retrovirus_Pol_polyprotein"/>
</dbReference>
<evidence type="ECO:0000256" key="3">
    <source>
        <dbReference type="ARBA" id="ARBA00022679"/>
    </source>
</evidence>
<dbReference type="SMART" id="SM00343">
    <property type="entry name" value="ZnF_C2HC"/>
    <property type="match status" value="2"/>
</dbReference>
<feature type="domain" description="CCHC-type" evidence="12">
    <location>
        <begin position="215"/>
        <end position="231"/>
    </location>
</feature>
<keyword evidence="2" id="KW-0645">Protease</keyword>
<sequence length="1851" mass="210777">MSVTAPLSGEIVLTLDERNPSDFFVKLRWLARANEWDDTKTMTKCLLFIGLRQTWLASRLEKDIGNLAEGKVPKVDQLQAMVELVLAPKTVRHTFIDEFEKISLQSSSVYEVRERLENNFRLALPEAETASVELMVKRQLIKACPAAWQQRLKEAEFKNVDAMCDKIFLLQKVTAEVTVPRMDRTGDTLARATTSEATCRKCGLRGHFAKECRTRCFKCKAKGHVKAQCPQLREKGATQIANERSRRVDLLLEDAVLVKSSPEESDITVNVFIEGVLHLALVDCGSYHNLITVNTLRNLNGGAAVRPTSVRLGAINKTSLKVLGEVSLTTELGTRECELDFIVIEEMSDPLIIGKKGADQLRIVVWFQTRRTLPTHERKLQELGERFEDLFARSQYDVGRVELEHSIQVTSDQPIVKRQYKVPVHFQERARITLEKMVEAGIIAEGESAYSSPAFMIPKGKTEELRLVIDYRELNKVTVDDPFPIPDMLAVVNEAAKFRFFSTIDIRGGYWHFKMAEVHRAKTAFVIMDRQYVCIAMPMGLKNAPKTFARGLLLSLAKLREELGKRKFLPGVHYAIASFYDDIVLATHDEDVHLLVLEEFCKRFAVDGWKLNKAKSKWMVEEAEILGHLVTKGKVTPRPSFKEEMRTWEVPGDQKELRTFLGFAGFHSRMIKNYSSLTAPLNRLIGDVPYEWGMVEQEAFDKLKELLSSEPVIRPFQVNVPTVLITDASGTGWGAVLEQENQPVEYCSGRWNTTESKWSTTRKEFRALVNAVQKWKYFLIGSQFTVITDHQAIAKGFRHDCDDPVLFRWARKLDGYSMVVQHRPGLTIAHADALSRKPFTPHRRVSQREVWADECRRDEILEFLRAKLRNDTRVPPESADPAELQFWMQQLSRGSLKTEGDNVLYKGVKVVPQNMRLEIFRAAHCHPMAGHMGSKRTQKRIREFYYWYNMGKDVNDLKKGCLICAKNNVKRQKSSEPRLTVGLVEVPLCQWAMDFLGPLPVSRNGYRNILVVTDLFTKWVELFPTETQTAKETTKCIIELVLRYSIPSSLLSDQGTNFTADLTQALLKALDIKHLRTSPYHPQTDGQTERFNAALMQYIRKYVEDDPEHWDKHLQHAAYAYRTSVHSVTGFSPTAEAKNVAGEACIGCVWIRNEMNQARNENARLRAANADLEERLEKQVSANAQLIAHYTAEILRRTDLEKELAGAKLAALGSSQNMIVGEGAEIVPTSCAYLIGEEILDGLYENKHLSGLLGKTCVLRTKQCLIARHFEMAEKLIREGTAEKKHVLFEIGKSNLRDENFRSWKAKELGDQSTNGLGKLLANKNVATITWTNLPEKGDLAHPASEVNRVIEEWIETQDPEKVSLFNLRGLYQNRILFDSDNLTKIGQAEAAKKLTAWYVTTVQLDTEEEENLRALMKKRKDARDAKGIILVSETWLMNEEVPPKISQYEWLGSNREGKTGKHAKAGVGILIPQGIGRVISTERGRDFIATKVEIQSSIWLFCSIYVAHERGRQNGQLFENITNVLSHEHDGKTHVVIGGDMNAHITQFSEQEDARGWLVKNFASQNGLIIVNTSDKCEGKFTRKGAVLDYVLCNTSAYRKLQQMVIDEKRQITQISDHNLITAIFQIAENRGDKKKLSKKLNLVDRNRAALGTKASLRTKLLRDEPVTYEILKYTIQENIRKSSRMVRVSNAYPTQSREISRLHKEKKALGKEWRRAGDRGDLEKQHQLAGELNDVRRKIYDQVEREVANSNRKLYDYIIRAPRHQRAKRFWEYTRKEDRGDRKPAAALDESGREIKDGEMEDHLTEVLSNLLECDNAESPTTDPKRELKVPMGSQVVVDADMIAEVFGK</sequence>
<keyword evidence="6" id="KW-0064">Aspartyl protease</keyword>
<dbReference type="FunFam" id="1.10.340.70:FF:000001">
    <property type="entry name" value="Retrovirus-related Pol polyprotein from transposon gypsy-like Protein"/>
    <property type="match status" value="1"/>
</dbReference>
<dbReference type="RefSeq" id="XP_018497315.1">
    <property type="nucleotide sequence ID" value="XM_018641799.1"/>
</dbReference>
<dbReference type="PROSITE" id="PS50994">
    <property type="entry name" value="INTEGRASE"/>
    <property type="match status" value="1"/>
</dbReference>
<dbReference type="GO" id="GO:0008270">
    <property type="term" value="F:zinc ion binding"/>
    <property type="evidence" value="ECO:0007669"/>
    <property type="project" value="UniProtKB-KW"/>
</dbReference>
<dbReference type="GO" id="GO:0004519">
    <property type="term" value="F:endonuclease activity"/>
    <property type="evidence" value="ECO:0007669"/>
    <property type="project" value="UniProtKB-KW"/>
</dbReference>
<dbReference type="InterPro" id="IPR001584">
    <property type="entry name" value="Integrase_cat-core"/>
</dbReference>
<feature type="domain" description="Reverse transcriptase" evidence="13">
    <location>
        <begin position="438"/>
        <end position="630"/>
    </location>
</feature>
<dbReference type="KEGG" id="goe:108865118"/>
<dbReference type="FunFam" id="3.30.70.270:FF:000020">
    <property type="entry name" value="Transposon Tf2-6 polyprotein-like Protein"/>
    <property type="match status" value="1"/>
</dbReference>
<dbReference type="InterPro" id="IPR041588">
    <property type="entry name" value="Integrase_H2C2"/>
</dbReference>
<dbReference type="GO" id="GO:0003677">
    <property type="term" value="F:DNA binding"/>
    <property type="evidence" value="ECO:0007669"/>
    <property type="project" value="UniProtKB-KW"/>
</dbReference>
<dbReference type="Gene3D" id="3.30.420.10">
    <property type="entry name" value="Ribonuclease H-like superfamily/Ribonuclease H"/>
    <property type="match status" value="1"/>
</dbReference>
<keyword evidence="4" id="KW-0548">Nucleotidyltransferase</keyword>
<evidence type="ECO:0000313" key="16">
    <source>
        <dbReference type="RefSeq" id="XP_018497315.1"/>
    </source>
</evidence>
<evidence type="ECO:0000256" key="1">
    <source>
        <dbReference type="ARBA" id="ARBA00012493"/>
    </source>
</evidence>
<dbReference type="CDD" id="cd00303">
    <property type="entry name" value="retropepsin_like"/>
    <property type="match status" value="1"/>
</dbReference>
<dbReference type="PANTHER" id="PTHR37984:SF5">
    <property type="entry name" value="PROTEIN NYNRIN-LIKE"/>
    <property type="match status" value="1"/>
</dbReference>
<proteinExistence type="predicted"/>
<dbReference type="SUPFAM" id="SSF56219">
    <property type="entry name" value="DNase I-like"/>
    <property type="match status" value="1"/>
</dbReference>
<evidence type="ECO:0000259" key="13">
    <source>
        <dbReference type="PROSITE" id="PS50878"/>
    </source>
</evidence>
<dbReference type="Pfam" id="PF00665">
    <property type="entry name" value="rve"/>
    <property type="match status" value="1"/>
</dbReference>
<evidence type="ECO:0000256" key="8">
    <source>
        <dbReference type="ARBA" id="ARBA00023125"/>
    </source>
</evidence>
<protein>
    <recommendedName>
        <fullName evidence="1">RNA-directed DNA polymerase</fullName>
        <ecNumber evidence="1">2.7.7.49</ecNumber>
    </recommendedName>
</protein>
<evidence type="ECO:0000256" key="5">
    <source>
        <dbReference type="ARBA" id="ARBA00022722"/>
    </source>
</evidence>
<dbReference type="InterPro" id="IPR043502">
    <property type="entry name" value="DNA/RNA_pol_sf"/>
</dbReference>
<dbReference type="Gene3D" id="1.10.340.70">
    <property type="match status" value="1"/>
</dbReference>
<organism evidence="15 16">
    <name type="scientific">Galendromus occidentalis</name>
    <name type="common">western predatory mite</name>
    <dbReference type="NCBI Taxonomy" id="34638"/>
    <lineage>
        <taxon>Eukaryota</taxon>
        <taxon>Metazoa</taxon>
        <taxon>Ecdysozoa</taxon>
        <taxon>Arthropoda</taxon>
        <taxon>Chelicerata</taxon>
        <taxon>Arachnida</taxon>
        <taxon>Acari</taxon>
        <taxon>Parasitiformes</taxon>
        <taxon>Mesostigmata</taxon>
        <taxon>Gamasina</taxon>
        <taxon>Phytoseioidea</taxon>
        <taxon>Phytoseiidae</taxon>
        <taxon>Typhlodrominae</taxon>
        <taxon>Galendromus</taxon>
    </lineage>
</organism>
<keyword evidence="3" id="KW-0808">Transferase</keyword>
<dbReference type="InterPro" id="IPR043128">
    <property type="entry name" value="Rev_trsase/Diguanyl_cyclase"/>
</dbReference>
<keyword evidence="8" id="KW-0238">DNA-binding</keyword>
<keyword evidence="9" id="KW-0511">Multifunctional enzyme</keyword>
<dbReference type="GO" id="GO:0003964">
    <property type="term" value="F:RNA-directed DNA polymerase activity"/>
    <property type="evidence" value="ECO:0007669"/>
    <property type="project" value="UniProtKB-EC"/>
</dbReference>
<reference evidence="16" key="1">
    <citation type="submission" date="2025-08" db="UniProtKB">
        <authorList>
            <consortium name="RefSeq"/>
        </authorList>
    </citation>
    <scope>IDENTIFICATION</scope>
</reference>
<evidence type="ECO:0000259" key="12">
    <source>
        <dbReference type="PROSITE" id="PS50158"/>
    </source>
</evidence>
<dbReference type="PROSITE" id="PS50878">
    <property type="entry name" value="RT_POL"/>
    <property type="match status" value="1"/>
</dbReference>
<keyword evidence="10" id="KW-0863">Zinc-finger</keyword>
<accession>A0AAJ7L6G4</accession>
<dbReference type="Pfam" id="PF17921">
    <property type="entry name" value="Integrase_H2C2"/>
    <property type="match status" value="1"/>
</dbReference>
<dbReference type="SUPFAM" id="SSF56672">
    <property type="entry name" value="DNA/RNA polymerases"/>
    <property type="match status" value="1"/>
</dbReference>
<name>A0AAJ7L6G4_9ACAR</name>
<keyword evidence="15" id="KW-1185">Reference proteome</keyword>
<keyword evidence="10" id="KW-0479">Metal-binding</keyword>
<gene>
    <name evidence="16" type="primary">LOC108865118</name>
</gene>
<dbReference type="SUPFAM" id="SSF57756">
    <property type="entry name" value="Retrovirus zinc finger-like domains"/>
    <property type="match status" value="1"/>
</dbReference>
<evidence type="ECO:0000256" key="4">
    <source>
        <dbReference type="ARBA" id="ARBA00022695"/>
    </source>
</evidence>
<dbReference type="Pfam" id="PF00078">
    <property type="entry name" value="RVT_1"/>
    <property type="match status" value="1"/>
</dbReference>
<keyword evidence="7" id="KW-0378">Hydrolase</keyword>
<feature type="non-terminal residue" evidence="16">
    <location>
        <position position="1851"/>
    </location>
</feature>
<dbReference type="InterPro" id="IPR036397">
    <property type="entry name" value="RNaseH_sf"/>
</dbReference>
<dbReference type="InterPro" id="IPR005135">
    <property type="entry name" value="Endo/exonuclease/phosphatase"/>
</dbReference>
<dbReference type="FunFam" id="3.30.420.10:FF:000032">
    <property type="entry name" value="Retrovirus-related Pol polyprotein from transposon 297-like Protein"/>
    <property type="match status" value="1"/>
</dbReference>
<dbReference type="Gene3D" id="4.10.60.10">
    <property type="entry name" value="Zinc finger, CCHC-type"/>
    <property type="match status" value="1"/>
</dbReference>
<keyword evidence="5" id="KW-0540">Nuclease</keyword>
<dbReference type="GO" id="GO:0004190">
    <property type="term" value="F:aspartic-type endopeptidase activity"/>
    <property type="evidence" value="ECO:0007669"/>
    <property type="project" value="UniProtKB-KW"/>
</dbReference>
<dbReference type="EC" id="2.7.7.49" evidence="1"/>
<feature type="coiled-coil region" evidence="11">
    <location>
        <begin position="1151"/>
        <end position="1182"/>
    </location>
</feature>
<evidence type="ECO:0000256" key="10">
    <source>
        <dbReference type="PROSITE-ProRule" id="PRU00047"/>
    </source>
</evidence>
<dbReference type="InterPro" id="IPR036875">
    <property type="entry name" value="Znf_CCHC_sf"/>
</dbReference>
<dbReference type="SUPFAM" id="SSF53098">
    <property type="entry name" value="Ribonuclease H-like"/>
    <property type="match status" value="1"/>
</dbReference>
<dbReference type="Gene3D" id="3.30.70.270">
    <property type="match status" value="2"/>
</dbReference>
<feature type="domain" description="CCHC-type" evidence="12">
    <location>
        <begin position="199"/>
        <end position="213"/>
    </location>
</feature>
<evidence type="ECO:0000256" key="9">
    <source>
        <dbReference type="ARBA" id="ARBA00023268"/>
    </source>
</evidence>
<dbReference type="PROSITE" id="PS50158">
    <property type="entry name" value="ZF_CCHC"/>
    <property type="match status" value="2"/>
</dbReference>
<dbReference type="Gene3D" id="3.10.10.10">
    <property type="entry name" value="HIV Type 1 Reverse Transcriptase, subunit A, domain 1"/>
    <property type="match status" value="1"/>
</dbReference>
<dbReference type="InterPro" id="IPR021109">
    <property type="entry name" value="Peptidase_aspartic_dom_sf"/>
</dbReference>
<dbReference type="InterPro" id="IPR001878">
    <property type="entry name" value="Znf_CCHC"/>
</dbReference>
<keyword evidence="11" id="KW-0175">Coiled coil</keyword>
<feature type="domain" description="Integrase catalytic" evidence="14">
    <location>
        <begin position="983"/>
        <end position="1141"/>
    </location>
</feature>
<dbReference type="InterPro" id="IPR036691">
    <property type="entry name" value="Endo/exonu/phosph_ase_sf"/>
</dbReference>
<evidence type="ECO:0000313" key="15">
    <source>
        <dbReference type="Proteomes" id="UP000694867"/>
    </source>
</evidence>
<dbReference type="Pfam" id="PF14529">
    <property type="entry name" value="Exo_endo_phos_2"/>
    <property type="match status" value="1"/>
</dbReference>
<dbReference type="Pfam" id="PF00098">
    <property type="entry name" value="zf-CCHC"/>
    <property type="match status" value="1"/>
</dbReference>
<dbReference type="GO" id="GO:0015074">
    <property type="term" value="P:DNA integration"/>
    <property type="evidence" value="ECO:0007669"/>
    <property type="project" value="InterPro"/>
</dbReference>
<dbReference type="InterPro" id="IPR000477">
    <property type="entry name" value="RT_dom"/>
</dbReference>
<evidence type="ECO:0000259" key="14">
    <source>
        <dbReference type="PROSITE" id="PS50994"/>
    </source>
</evidence>
<dbReference type="Gene3D" id="2.40.70.10">
    <property type="entry name" value="Acid Proteases"/>
    <property type="match status" value="1"/>
</dbReference>